<organism evidence="1 2">
    <name type="scientific">Desulfovibrio subterraneus</name>
    <dbReference type="NCBI Taxonomy" id="2718620"/>
    <lineage>
        <taxon>Bacteria</taxon>
        <taxon>Pseudomonadati</taxon>
        <taxon>Thermodesulfobacteriota</taxon>
        <taxon>Desulfovibrionia</taxon>
        <taxon>Desulfovibrionales</taxon>
        <taxon>Desulfovibrionaceae</taxon>
        <taxon>Desulfovibrio</taxon>
    </lineage>
</organism>
<dbReference type="PANTHER" id="PTHR43657">
    <property type="entry name" value="TRYPTOPHAN RNA-BINDING ATTENUATOR PROTEIN-LIKE PROTEIN"/>
    <property type="match status" value="1"/>
</dbReference>
<evidence type="ECO:0000313" key="2">
    <source>
        <dbReference type="Proteomes" id="UP000503840"/>
    </source>
</evidence>
<dbReference type="InterPro" id="IPR016031">
    <property type="entry name" value="Trp_RNA-bd_attenuator-like_dom"/>
</dbReference>
<dbReference type="SUPFAM" id="SSF51219">
    <property type="entry name" value="TRAP-like"/>
    <property type="match status" value="1"/>
</dbReference>
<dbReference type="AlphaFoldDB" id="A0A7J0BG65"/>
<dbReference type="Gene3D" id="3.60.160.10">
    <property type="entry name" value="Mitochondrial biogenesis AIM24"/>
    <property type="match status" value="1"/>
</dbReference>
<keyword evidence="2" id="KW-1185">Reference proteome</keyword>
<dbReference type="PANTHER" id="PTHR43657:SF1">
    <property type="entry name" value="ALTERED INHERITANCE OF MITOCHONDRIA PROTEIN 24, MITOCHONDRIAL"/>
    <property type="match status" value="1"/>
</dbReference>
<comment type="caution">
    <text evidence="1">The sequence shown here is derived from an EMBL/GenBank/DDBJ whole genome shotgun (WGS) entry which is preliminary data.</text>
</comment>
<dbReference type="InterPro" id="IPR002838">
    <property type="entry name" value="AIM24"/>
</dbReference>
<name>A0A7J0BG65_9BACT</name>
<protein>
    <submittedName>
        <fullName evidence="1">TIGR00266 family protein</fullName>
    </submittedName>
</protein>
<accession>A0A7J0BG65</accession>
<dbReference type="NCBIfam" id="TIGR00266">
    <property type="entry name" value="TIGR00266 family protein"/>
    <property type="match status" value="1"/>
</dbReference>
<reference evidence="1 2" key="1">
    <citation type="submission" date="2020-05" db="EMBL/GenBank/DDBJ databases">
        <title>Draft genome sequence of Desulfovibrio sp. strain HN2T.</title>
        <authorList>
            <person name="Ueno A."/>
            <person name="Tamazawa S."/>
            <person name="Tamamura S."/>
            <person name="Murakami T."/>
            <person name="Kiyama T."/>
            <person name="Inomata H."/>
            <person name="Amano Y."/>
            <person name="Miyakawa K."/>
            <person name="Tamaki H."/>
            <person name="Naganuma T."/>
            <person name="Kaneko K."/>
        </authorList>
    </citation>
    <scope>NUCLEOTIDE SEQUENCE [LARGE SCALE GENOMIC DNA]</scope>
    <source>
        <strain evidence="1 2">HN2</strain>
    </source>
</reference>
<dbReference type="Proteomes" id="UP000503840">
    <property type="component" value="Unassembled WGS sequence"/>
</dbReference>
<evidence type="ECO:0000313" key="1">
    <source>
        <dbReference type="EMBL" id="GFM32690.1"/>
    </source>
</evidence>
<gene>
    <name evidence="1" type="ORF">DSM101010T_10550</name>
</gene>
<dbReference type="InterPro" id="IPR036983">
    <property type="entry name" value="AIM24_sf"/>
</dbReference>
<dbReference type="EMBL" id="BLVO01000012">
    <property type="protein sequence ID" value="GFM32690.1"/>
    <property type="molecule type" value="Genomic_DNA"/>
</dbReference>
<sequence length="242" mass="25689">MQSHEIDYQIYGNDLQVVEVELDPEESVIAEAGAMCWMDADIEYAARLGDGSEADSGFFGKVFSAGKRMVTGESLFMTHFTNKGSSKRRVAFAGPVPGHIVPVDLSATGGKLLCQRDAFLCAARGTRIGVAFTKKIGAGFFGGEGFVLQKLEGDGMAFMHAGGAVVKKELNNQTIMVDTGCLVAFSEGIDYSIAAAGGLKTMMFGGEGMFLATLKGTGTVYLQSLPFAKLADRIISVLPKKE</sequence>
<dbReference type="RefSeq" id="WP_174404377.1">
    <property type="nucleotide sequence ID" value="NZ_BLVO01000012.1"/>
</dbReference>
<proteinExistence type="predicted"/>
<dbReference type="Pfam" id="PF01987">
    <property type="entry name" value="AIM24"/>
    <property type="match status" value="1"/>
</dbReference>